<organism evidence="1 2">
    <name type="scientific">Roseiconus lacunae</name>
    <dbReference type="NCBI Taxonomy" id="2605694"/>
    <lineage>
        <taxon>Bacteria</taxon>
        <taxon>Pseudomonadati</taxon>
        <taxon>Planctomycetota</taxon>
        <taxon>Planctomycetia</taxon>
        <taxon>Pirellulales</taxon>
        <taxon>Pirellulaceae</taxon>
        <taxon>Roseiconus</taxon>
    </lineage>
</organism>
<accession>A0ABT7PFJ0</accession>
<evidence type="ECO:0000313" key="1">
    <source>
        <dbReference type="EMBL" id="MDM4015264.1"/>
    </source>
</evidence>
<evidence type="ECO:0000313" key="2">
    <source>
        <dbReference type="Proteomes" id="UP001239462"/>
    </source>
</evidence>
<dbReference type="Proteomes" id="UP001239462">
    <property type="component" value="Unassembled WGS sequence"/>
</dbReference>
<dbReference type="RefSeq" id="WP_289162730.1">
    <property type="nucleotide sequence ID" value="NZ_JASZZN010000004.1"/>
</dbReference>
<reference evidence="1 2" key="1">
    <citation type="submission" date="2023-06" db="EMBL/GenBank/DDBJ databases">
        <title>Roseiconus lacunae JC819 isolated from Gulf of Mannar region, Tamil Nadu.</title>
        <authorList>
            <person name="Pk S."/>
            <person name="Ch S."/>
            <person name="Ch V.R."/>
        </authorList>
    </citation>
    <scope>NUCLEOTIDE SEQUENCE [LARGE SCALE GENOMIC DNA]</scope>
    <source>
        <strain evidence="1 2">JC819</strain>
    </source>
</reference>
<name>A0ABT7PFJ0_9BACT</name>
<keyword evidence="2" id="KW-1185">Reference proteome</keyword>
<gene>
    <name evidence="1" type="ORF">QTN89_07485</name>
</gene>
<comment type="caution">
    <text evidence="1">The sequence shown here is derived from an EMBL/GenBank/DDBJ whole genome shotgun (WGS) entry which is preliminary data.</text>
</comment>
<sequence length="103" mass="11428">MKSGNKDRMLDWFKYAHLPDTLREASPPFGELAEMICDSIEPGPERTVALRKLLEAKDAAVRAKLKPGGRDREISTSTGAMRLPKTRCAEPGCKRLVASLRCD</sequence>
<protein>
    <submittedName>
        <fullName evidence="1">Uncharacterized protein</fullName>
    </submittedName>
</protein>
<dbReference type="EMBL" id="JASZZN010000004">
    <property type="protein sequence ID" value="MDM4015264.1"/>
    <property type="molecule type" value="Genomic_DNA"/>
</dbReference>
<proteinExistence type="predicted"/>